<dbReference type="EMBL" id="PXYI01000016">
    <property type="protein sequence ID" value="PSJ36250.1"/>
    <property type="molecule type" value="Genomic_DNA"/>
</dbReference>
<evidence type="ECO:0000259" key="1">
    <source>
        <dbReference type="PROSITE" id="PS50995"/>
    </source>
</evidence>
<dbReference type="OrthoDB" id="5511415at2"/>
<proteinExistence type="predicted"/>
<gene>
    <name evidence="2" type="ORF">C7I55_27065</name>
</gene>
<dbReference type="SMART" id="SM00347">
    <property type="entry name" value="HTH_MARR"/>
    <property type="match status" value="1"/>
</dbReference>
<accession>A0A2P7QE55</accession>
<dbReference type="PANTHER" id="PTHR33164">
    <property type="entry name" value="TRANSCRIPTIONAL REGULATOR, MARR FAMILY"/>
    <property type="match status" value="1"/>
</dbReference>
<dbReference type="InterPro" id="IPR036390">
    <property type="entry name" value="WH_DNA-bd_sf"/>
</dbReference>
<dbReference type="InterPro" id="IPR000835">
    <property type="entry name" value="HTH_MarR-typ"/>
</dbReference>
<protein>
    <submittedName>
        <fullName evidence="2">MarR family transcriptional regulator</fullName>
    </submittedName>
</protein>
<dbReference type="Gene3D" id="1.10.10.10">
    <property type="entry name" value="Winged helix-like DNA-binding domain superfamily/Winged helix DNA-binding domain"/>
    <property type="match status" value="1"/>
</dbReference>
<comment type="caution">
    <text evidence="2">The sequence shown here is derived from an EMBL/GenBank/DDBJ whole genome shotgun (WGS) entry which is preliminary data.</text>
</comment>
<dbReference type="AlphaFoldDB" id="A0A2P7QE55"/>
<evidence type="ECO:0000313" key="3">
    <source>
        <dbReference type="Proteomes" id="UP000241167"/>
    </source>
</evidence>
<dbReference type="GO" id="GO:0003700">
    <property type="term" value="F:DNA-binding transcription factor activity"/>
    <property type="evidence" value="ECO:0007669"/>
    <property type="project" value="InterPro"/>
</dbReference>
<reference evidence="2 3" key="1">
    <citation type="submission" date="2018-03" db="EMBL/GenBank/DDBJ databases">
        <title>The draft genome of Sphingosinicella sp. GL-C-18.</title>
        <authorList>
            <person name="Liu L."/>
            <person name="Li L."/>
            <person name="Liang L."/>
            <person name="Zhang X."/>
            <person name="Wang T."/>
        </authorList>
    </citation>
    <scope>NUCLEOTIDE SEQUENCE [LARGE SCALE GENOMIC DNA]</scope>
    <source>
        <strain evidence="2 3">GL-C-18</strain>
    </source>
</reference>
<sequence>MLPMSEAVNETVVRSLVLAVFETNGRLVDTGNVLVRPAGLTTSWWQVLGALGYSPHPLPVAHIARNMGLTRQAVQRVVDLLIARGLVRQQVNPHHQRAKLIVLTAAGRAALASAEAAVAPLDQAIVDRIGAERIAGAAAVLREMNAVMGEILPALTQPEDQKEST</sequence>
<dbReference type="InterPro" id="IPR039422">
    <property type="entry name" value="MarR/SlyA-like"/>
</dbReference>
<dbReference type="Pfam" id="PF12802">
    <property type="entry name" value="MarR_2"/>
    <property type="match status" value="1"/>
</dbReference>
<dbReference type="SUPFAM" id="SSF46785">
    <property type="entry name" value="Winged helix' DNA-binding domain"/>
    <property type="match status" value="1"/>
</dbReference>
<dbReference type="GO" id="GO:0006950">
    <property type="term" value="P:response to stress"/>
    <property type="evidence" value="ECO:0007669"/>
    <property type="project" value="TreeGrafter"/>
</dbReference>
<organism evidence="2 3">
    <name type="scientific">Allosphingosinicella deserti</name>
    <dbReference type="NCBI Taxonomy" id="2116704"/>
    <lineage>
        <taxon>Bacteria</taxon>
        <taxon>Pseudomonadati</taxon>
        <taxon>Pseudomonadota</taxon>
        <taxon>Alphaproteobacteria</taxon>
        <taxon>Sphingomonadales</taxon>
        <taxon>Sphingomonadaceae</taxon>
        <taxon>Allosphingosinicella</taxon>
    </lineage>
</organism>
<feature type="domain" description="HTH marR-type" evidence="1">
    <location>
        <begin position="1"/>
        <end position="146"/>
    </location>
</feature>
<dbReference type="Proteomes" id="UP000241167">
    <property type="component" value="Unassembled WGS sequence"/>
</dbReference>
<dbReference type="PROSITE" id="PS50995">
    <property type="entry name" value="HTH_MARR_2"/>
    <property type="match status" value="1"/>
</dbReference>
<keyword evidence="3" id="KW-1185">Reference proteome</keyword>
<dbReference type="PANTHER" id="PTHR33164:SF43">
    <property type="entry name" value="HTH-TYPE TRANSCRIPTIONAL REPRESSOR YETL"/>
    <property type="match status" value="1"/>
</dbReference>
<dbReference type="InterPro" id="IPR036388">
    <property type="entry name" value="WH-like_DNA-bd_sf"/>
</dbReference>
<evidence type="ECO:0000313" key="2">
    <source>
        <dbReference type="EMBL" id="PSJ36250.1"/>
    </source>
</evidence>
<name>A0A2P7QE55_9SPHN</name>